<dbReference type="EMBL" id="JAVLET010000014">
    <property type="protein sequence ID" value="KAL0465929.1"/>
    <property type="molecule type" value="Genomic_DNA"/>
</dbReference>
<gene>
    <name evidence="1" type="ORF">QR685DRAFT_452051</name>
</gene>
<sequence length="152" mass="16644">MRDQSDYLLPEGNAALRSGGHDMQLSPRLELIIASILVLNCAMYAVCTPYAELQLCAGFNGCCWAGIKAQIGQIHCESSLQTLCRSPRDSLSIHHHMQGERLSVLPRPLSVSLHHIEAPTPIPLQSPRLTLMRLMSTPADSLSGFSGHGHHR</sequence>
<keyword evidence="2" id="KW-1185">Reference proteome</keyword>
<evidence type="ECO:0000313" key="1">
    <source>
        <dbReference type="EMBL" id="KAL0465929.1"/>
    </source>
</evidence>
<reference evidence="1 2" key="1">
    <citation type="submission" date="2023-09" db="EMBL/GenBank/DDBJ databases">
        <title>Multi-omics analysis of a traditional fermented food reveals byproduct-associated fungal strains for waste-to-food upcycling.</title>
        <authorList>
            <consortium name="Lawrence Berkeley National Laboratory"/>
            <person name="Rekdal V.M."/>
            <person name="Villalobos-Escobedo J.M."/>
            <person name="Rodriguez-Valeron N."/>
            <person name="Garcia M.O."/>
            <person name="Vasquez D.P."/>
            <person name="Damayanti I."/>
            <person name="Sorensen P.M."/>
            <person name="Baidoo E.E."/>
            <person name="De Carvalho A.C."/>
            <person name="Riley R."/>
            <person name="Lipzen A."/>
            <person name="He G."/>
            <person name="Yan M."/>
            <person name="Haridas S."/>
            <person name="Daum C."/>
            <person name="Yoshinaga Y."/>
            <person name="Ng V."/>
            <person name="Grigoriev I.V."/>
            <person name="Munk R."/>
            <person name="Nuraida L."/>
            <person name="Wijaya C.H."/>
            <person name="Morales P.-C."/>
            <person name="Keasling J.D."/>
        </authorList>
    </citation>
    <scope>NUCLEOTIDE SEQUENCE [LARGE SCALE GENOMIC DNA]</scope>
    <source>
        <strain evidence="1 2">FGSC 2613</strain>
    </source>
</reference>
<proteinExistence type="predicted"/>
<protein>
    <submittedName>
        <fullName evidence="1">Uncharacterized protein</fullName>
    </submittedName>
</protein>
<accession>A0ABR3CZS0</accession>
<evidence type="ECO:0000313" key="2">
    <source>
        <dbReference type="Proteomes" id="UP001451303"/>
    </source>
</evidence>
<organism evidence="1 2">
    <name type="scientific">Neurospora intermedia</name>
    <dbReference type="NCBI Taxonomy" id="5142"/>
    <lineage>
        <taxon>Eukaryota</taxon>
        <taxon>Fungi</taxon>
        <taxon>Dikarya</taxon>
        <taxon>Ascomycota</taxon>
        <taxon>Pezizomycotina</taxon>
        <taxon>Sordariomycetes</taxon>
        <taxon>Sordariomycetidae</taxon>
        <taxon>Sordariales</taxon>
        <taxon>Sordariaceae</taxon>
        <taxon>Neurospora</taxon>
    </lineage>
</organism>
<dbReference type="Proteomes" id="UP001451303">
    <property type="component" value="Unassembled WGS sequence"/>
</dbReference>
<name>A0ABR3CZS0_NEUIN</name>
<comment type="caution">
    <text evidence="1">The sequence shown here is derived from an EMBL/GenBank/DDBJ whole genome shotgun (WGS) entry which is preliminary data.</text>
</comment>